<keyword evidence="1" id="KW-1133">Transmembrane helix</keyword>
<protein>
    <submittedName>
        <fullName evidence="2">Uncharacterized protein</fullName>
    </submittedName>
</protein>
<dbReference type="RefSeq" id="WP_011043469.1">
    <property type="nucleotide sequence ID" value="NC_003910.7"/>
</dbReference>
<dbReference type="AlphaFoldDB" id="Q480Z4"/>
<dbReference type="HOGENOM" id="CLU_085965_0_0_6"/>
<evidence type="ECO:0000313" key="3">
    <source>
        <dbReference type="Proteomes" id="UP000000547"/>
    </source>
</evidence>
<dbReference type="Proteomes" id="UP000000547">
    <property type="component" value="Chromosome"/>
</dbReference>
<accession>Q480Z4</accession>
<name>Q480Z4_COLP3</name>
<feature type="transmembrane region" description="Helical" evidence="1">
    <location>
        <begin position="6"/>
        <end position="23"/>
    </location>
</feature>
<proteinExistence type="predicted"/>
<evidence type="ECO:0000256" key="1">
    <source>
        <dbReference type="SAM" id="Phobius"/>
    </source>
</evidence>
<keyword evidence="1" id="KW-0812">Transmembrane</keyword>
<evidence type="ECO:0000313" key="2">
    <source>
        <dbReference type="EMBL" id="AAZ27046.1"/>
    </source>
</evidence>
<gene>
    <name evidence="2" type="ordered locus">CPS_2661</name>
</gene>
<organism evidence="2 3">
    <name type="scientific">Colwellia psychrerythraea (strain 34H / ATCC BAA-681)</name>
    <name type="common">Vibrio psychroerythus</name>
    <dbReference type="NCBI Taxonomy" id="167879"/>
    <lineage>
        <taxon>Bacteria</taxon>
        <taxon>Pseudomonadati</taxon>
        <taxon>Pseudomonadota</taxon>
        <taxon>Gammaproteobacteria</taxon>
        <taxon>Alteromonadales</taxon>
        <taxon>Colwelliaceae</taxon>
        <taxon>Colwellia</taxon>
    </lineage>
</organism>
<sequence>MNHYQIIVLLLFILVSFYLKLNNSKKDRIKTQRQGLLNIKGLKQLIYLIQQHRGMTAAYLNGKKEILPKITIIRQCIQENINKNKLTFSNDNERWQSFLDHWQRLGTASVGASADNSFDQHTQLIRNLLYLLEDEAEKGLLFSQFLPQFPQAGYVWREVIGVTEVVGQARAIGVGVATQKTCSSTDSIRLSYLQQQISEVIKTVLHQLYCLPQYLDEHNRLIKITQEQTEMFLSTVDQAFLSADKITLDQQVYFEQASLLIQSIDDVFKHQLMQISNSLDVN</sequence>
<keyword evidence="1" id="KW-0472">Membrane</keyword>
<dbReference type="KEGG" id="cps:CPS_2661"/>
<dbReference type="EMBL" id="CP000083">
    <property type="protein sequence ID" value="AAZ27046.1"/>
    <property type="molecule type" value="Genomic_DNA"/>
</dbReference>
<reference evidence="2" key="1">
    <citation type="journal article" date="2005" name="Proc. Natl. Acad. Sci. U.S.A.">
        <title>The psychrophilic lifestyle as revealed by the genome sequence of Colwellia psychrerythraea 34H through genomic and proteomic analyses.</title>
        <authorList>
            <person name="Methe B.A."/>
            <person name="Nelson K.E."/>
            <person name="Deming J.W."/>
            <person name="Momen B."/>
            <person name="Melamud E."/>
            <person name="Zhang X."/>
            <person name="Moult J."/>
            <person name="Madupu R."/>
            <person name="Nelson W.C."/>
            <person name="Dodson R.J."/>
            <person name="Brinkac L.M."/>
            <person name="Daugherty S.C."/>
            <person name="Durkin A.S."/>
            <person name="DeBoy R.T."/>
            <person name="Kolonay J.F."/>
            <person name="Sullivan S.A."/>
            <person name="Zhou L."/>
            <person name="Davidsen T.M."/>
            <person name="Wu M."/>
            <person name="Huston A.L."/>
            <person name="Lewis M."/>
            <person name="Weaver B."/>
            <person name="Weidman J.F."/>
            <person name="Khouri H."/>
            <person name="Utterback T.R."/>
            <person name="Feldblyum T.V."/>
            <person name="Fraser C.M."/>
        </authorList>
    </citation>
    <scope>NUCLEOTIDE SEQUENCE [LARGE SCALE GENOMIC DNA]</scope>
    <source>
        <strain evidence="2">34H</strain>
    </source>
</reference>
<dbReference type="STRING" id="167879.CPS_2661"/>